<dbReference type="GO" id="GO:0016829">
    <property type="term" value="F:lyase activity"/>
    <property type="evidence" value="ECO:0007669"/>
    <property type="project" value="UniProtKB-KW"/>
</dbReference>
<evidence type="ECO:0000313" key="1">
    <source>
        <dbReference type="EMBL" id="AOM65932.1"/>
    </source>
</evidence>
<dbReference type="RefSeq" id="YP_009294449.1">
    <property type="nucleotide sequence ID" value="NC_031148.1"/>
</dbReference>
<name>A0A1C9CC33_9FLOR</name>
<accession>A0A1C9CC33</accession>
<geneLocation type="plastid" evidence="1"/>
<keyword evidence="1" id="KW-0934">Plastid</keyword>
<protein>
    <submittedName>
        <fullName evidence="1">Chromophore lyase</fullName>
    </submittedName>
</protein>
<proteinExistence type="predicted"/>
<keyword evidence="1" id="KW-0456">Lyase</keyword>
<gene>
    <name evidence="1" type="primary">cpcS</name>
    <name evidence="1" type="ORF">Aspa_053</name>
</gene>
<reference evidence="1" key="1">
    <citation type="journal article" date="2016" name="BMC Biol.">
        <title>Parallel evolution of highly conserved plastid genome architecture in red seaweeds and seed plants.</title>
        <authorList>
            <person name="Lee J."/>
            <person name="Cho C.H."/>
            <person name="Park S.I."/>
            <person name="Choi J.W."/>
            <person name="Song H.S."/>
            <person name="West J.A."/>
            <person name="Bhattacharya D."/>
            <person name="Yoon H.S."/>
        </authorList>
    </citation>
    <scope>NUCLEOTIDE SEQUENCE</scope>
</reference>
<dbReference type="InterPro" id="IPR012674">
    <property type="entry name" value="Calycin"/>
</dbReference>
<dbReference type="EMBL" id="KX284717">
    <property type="protein sequence ID" value="AOM65932.1"/>
    <property type="molecule type" value="Genomic_DNA"/>
</dbReference>
<dbReference type="AlphaFoldDB" id="A0A1C9CC33"/>
<sequence>MSLNLQKLLTHMQGSWVSQRTIYYLKTKKIKNFNRSHNFKLGKSNYWTLNNDLLKNNMQVIEWCNTNQINKNLYVFFDKLNYIKKLNQDIVKEYECLHQKNQYIEIKYQKKNLQCFEYFYYISKTFRISIGLIKKTNQYIAISFTSEIQIIQD</sequence>
<organism evidence="1">
    <name type="scientific">Asparagopsis taxiformis</name>
    <dbReference type="NCBI Taxonomy" id="260499"/>
    <lineage>
        <taxon>Eukaryota</taxon>
        <taxon>Rhodophyta</taxon>
        <taxon>Florideophyceae</taxon>
        <taxon>Rhodymeniophycidae</taxon>
        <taxon>Bonnemaisoniales</taxon>
        <taxon>Bonnemaisoniaceae</taxon>
        <taxon>Asparagopsis</taxon>
    </lineage>
</organism>
<dbReference type="Gene3D" id="2.40.128.20">
    <property type="match status" value="2"/>
</dbReference>
<dbReference type="GeneID" id="29070433"/>
<dbReference type="SMR" id="A0A1C9CC33"/>